<dbReference type="AlphaFoldDB" id="A0A2A2K7J4"/>
<dbReference type="Proteomes" id="UP000218231">
    <property type="component" value="Unassembled WGS sequence"/>
</dbReference>
<evidence type="ECO:0000313" key="1">
    <source>
        <dbReference type="EMBL" id="PAV69891.1"/>
    </source>
</evidence>
<accession>A0A2A2K7J4</accession>
<dbReference type="EMBL" id="LIAE01009410">
    <property type="protein sequence ID" value="PAV69891.1"/>
    <property type="molecule type" value="Genomic_DNA"/>
</dbReference>
<proteinExistence type="predicted"/>
<evidence type="ECO:0000313" key="2">
    <source>
        <dbReference type="Proteomes" id="UP000218231"/>
    </source>
</evidence>
<gene>
    <name evidence="1" type="ORF">WR25_17297</name>
</gene>
<name>A0A2A2K7J4_9BILA</name>
<protein>
    <submittedName>
        <fullName evidence="1">Uncharacterized protein</fullName>
    </submittedName>
</protein>
<reference evidence="1 2" key="1">
    <citation type="journal article" date="2017" name="Curr. Biol.">
        <title>Genome architecture and evolution of a unichromosomal asexual nematode.</title>
        <authorList>
            <person name="Fradin H."/>
            <person name="Zegar C."/>
            <person name="Gutwein M."/>
            <person name="Lucas J."/>
            <person name="Kovtun M."/>
            <person name="Corcoran D."/>
            <person name="Baugh L.R."/>
            <person name="Kiontke K."/>
            <person name="Gunsalus K."/>
            <person name="Fitch D.H."/>
            <person name="Piano F."/>
        </authorList>
    </citation>
    <scope>NUCLEOTIDE SEQUENCE [LARGE SCALE GENOMIC DNA]</scope>
    <source>
        <strain evidence="1">PF1309</strain>
    </source>
</reference>
<sequence>MVALPRSRICATKRAINRLAWPWPWYAGSSTTDMITTLGAWGSCPTSSLKASSDITTWSAQPLLMKPITWPSQRSTSLEVAWRNVGVLMGGIRIAGNRGDILTEVAALLQARNVLPGDVTRALGGKEADSGRDLLGLAVPLHGNPATELLLLRQAVDEAWQYVVHADVLGRVTVGEQFGKGREPGTEHAGGRERRIRLEGGKGRDIDDGPALLPLHDRGHQAGRAHHVEEIHLHASVPVLVAELEHRCTRAMPGAVDQYIDTPPLLHHGIDQTLQVLC</sequence>
<keyword evidence="2" id="KW-1185">Reference proteome</keyword>
<organism evidence="1 2">
    <name type="scientific">Diploscapter pachys</name>
    <dbReference type="NCBI Taxonomy" id="2018661"/>
    <lineage>
        <taxon>Eukaryota</taxon>
        <taxon>Metazoa</taxon>
        <taxon>Ecdysozoa</taxon>
        <taxon>Nematoda</taxon>
        <taxon>Chromadorea</taxon>
        <taxon>Rhabditida</taxon>
        <taxon>Rhabditina</taxon>
        <taxon>Rhabditomorpha</taxon>
        <taxon>Rhabditoidea</taxon>
        <taxon>Rhabditidae</taxon>
        <taxon>Diploscapter</taxon>
    </lineage>
</organism>
<comment type="caution">
    <text evidence="1">The sequence shown here is derived from an EMBL/GenBank/DDBJ whole genome shotgun (WGS) entry which is preliminary data.</text>
</comment>